<keyword evidence="2" id="KW-1185">Reference proteome</keyword>
<dbReference type="Proteomes" id="UP000249300">
    <property type="component" value="Chromosome 1"/>
</dbReference>
<reference evidence="1 2" key="1">
    <citation type="submission" date="2018-06" db="EMBL/GenBank/DDBJ databases">
        <authorList>
            <consortium name="Pathogen Informatics"/>
            <person name="Doyle S."/>
        </authorList>
    </citation>
    <scope>NUCLEOTIDE SEQUENCE [LARGE SCALE GENOMIC DNA]</scope>
    <source>
        <strain evidence="1 2">NCTC12858</strain>
    </source>
</reference>
<dbReference type="AlphaFoldDB" id="A0A2X4PMR2"/>
<gene>
    <name evidence="1" type="ORF">NCTC12858_01540</name>
</gene>
<protein>
    <submittedName>
        <fullName evidence="1">Uncharacterized protein</fullName>
    </submittedName>
</protein>
<dbReference type="KEGG" id="pcre:NCTC12858_01540"/>
<name>A0A2X4PMR2_9PORP</name>
<sequence>MNEASEEKGVPKMISAHPLFFADIPNKTIAHNTALAAMLSNAHLPDLVLKAVDILHSVNTDQVLTRIA</sequence>
<organism evidence="1 2">
    <name type="scientific">Porphyromonas crevioricanis</name>
    <dbReference type="NCBI Taxonomy" id="393921"/>
    <lineage>
        <taxon>Bacteria</taxon>
        <taxon>Pseudomonadati</taxon>
        <taxon>Bacteroidota</taxon>
        <taxon>Bacteroidia</taxon>
        <taxon>Bacteroidales</taxon>
        <taxon>Porphyromonadaceae</taxon>
        <taxon>Porphyromonas</taxon>
    </lineage>
</organism>
<dbReference type="EMBL" id="LS483447">
    <property type="protein sequence ID" value="SQH73675.1"/>
    <property type="molecule type" value="Genomic_DNA"/>
</dbReference>
<evidence type="ECO:0000313" key="2">
    <source>
        <dbReference type="Proteomes" id="UP000249300"/>
    </source>
</evidence>
<evidence type="ECO:0000313" key="1">
    <source>
        <dbReference type="EMBL" id="SQH73675.1"/>
    </source>
</evidence>
<accession>A0A2X4PMR2</accession>
<proteinExistence type="predicted"/>